<comment type="caution">
    <text evidence="1">The sequence shown here is derived from an EMBL/GenBank/DDBJ whole genome shotgun (WGS) entry which is preliminary data.</text>
</comment>
<evidence type="ECO:0000313" key="1">
    <source>
        <dbReference type="EMBL" id="GEP53890.1"/>
    </source>
</evidence>
<accession>A0A512N4I4</accession>
<sequence>MNDRDIEAIEVLDRIEARLCRLQELYVNIRRRADWVEVNHLREALIADCIQYEGYGSSNLSMHLWDLAVRSGTRNPDNPVIGIMIRLITQVIMRLVPEERKRWEDQQQAI</sequence>
<evidence type="ECO:0000313" key="2">
    <source>
        <dbReference type="Proteomes" id="UP000321058"/>
    </source>
</evidence>
<dbReference type="RefSeq" id="WP_147146936.1">
    <property type="nucleotide sequence ID" value="NZ_BKAJ01000018.1"/>
</dbReference>
<protein>
    <submittedName>
        <fullName evidence="1">Uncharacterized protein</fullName>
    </submittedName>
</protein>
<reference evidence="1 2" key="1">
    <citation type="submission" date="2019-07" db="EMBL/GenBank/DDBJ databases">
        <title>Whole genome shotgun sequence of Reyranella soli NBRC 108950.</title>
        <authorList>
            <person name="Hosoyama A."/>
            <person name="Uohara A."/>
            <person name="Ohji S."/>
            <person name="Ichikawa N."/>
        </authorList>
    </citation>
    <scope>NUCLEOTIDE SEQUENCE [LARGE SCALE GENOMIC DNA]</scope>
    <source>
        <strain evidence="1 2">NBRC 108950</strain>
    </source>
</reference>
<organism evidence="1 2">
    <name type="scientific">Reyranella soli</name>
    <dbReference type="NCBI Taxonomy" id="1230389"/>
    <lineage>
        <taxon>Bacteria</taxon>
        <taxon>Pseudomonadati</taxon>
        <taxon>Pseudomonadota</taxon>
        <taxon>Alphaproteobacteria</taxon>
        <taxon>Hyphomicrobiales</taxon>
        <taxon>Reyranellaceae</taxon>
        <taxon>Reyranella</taxon>
    </lineage>
</organism>
<name>A0A512N4I4_9HYPH</name>
<dbReference type="EMBL" id="BKAJ01000018">
    <property type="protein sequence ID" value="GEP53890.1"/>
    <property type="molecule type" value="Genomic_DNA"/>
</dbReference>
<proteinExistence type="predicted"/>
<gene>
    <name evidence="1" type="ORF">RSO01_10560</name>
</gene>
<keyword evidence="2" id="KW-1185">Reference proteome</keyword>
<dbReference type="AlphaFoldDB" id="A0A512N4I4"/>
<dbReference type="Proteomes" id="UP000321058">
    <property type="component" value="Unassembled WGS sequence"/>
</dbReference>